<sequence length="173" mass="19863">MLIAGESCSSNSSNTKYHVFLSYDGREGSHLKFINQLRASLKRKGIVANIPDNKEHVIEKSLAAIVVFSKSYGSSTLRLDELEKIAESKKVLGLDVFPIFYDVTPSDVRYQKNSFGEAFGQHIISSEQHKFKMKKWIDCLHQVADLSGYESKNRYIFSKLWPLRSKHKPLRFF</sequence>
<dbReference type="SMART" id="SM00255">
    <property type="entry name" value="TIR"/>
    <property type="match status" value="1"/>
</dbReference>
<dbReference type="Proteomes" id="UP000087171">
    <property type="component" value="Unplaced"/>
</dbReference>
<dbReference type="SUPFAM" id="SSF52200">
    <property type="entry name" value="Toll/Interleukin receptor TIR domain"/>
    <property type="match status" value="1"/>
</dbReference>
<proteinExistence type="predicted"/>
<dbReference type="RefSeq" id="XP_027186894.1">
    <property type="nucleotide sequence ID" value="XM_027331093.1"/>
</dbReference>
<keyword evidence="3" id="KW-0520">NAD</keyword>
<reference evidence="7" key="1">
    <citation type="submission" date="2025-08" db="UniProtKB">
        <authorList>
            <consortium name="RefSeq"/>
        </authorList>
    </citation>
    <scope>IDENTIFICATION</scope>
    <source>
        <tissue evidence="7">Etiolated seedlings</tissue>
    </source>
</reference>
<comment type="catalytic activity">
    <reaction evidence="4">
        <text>NAD(+) + H2O = ADP-D-ribose + nicotinamide + H(+)</text>
        <dbReference type="Rhea" id="RHEA:16301"/>
        <dbReference type="ChEBI" id="CHEBI:15377"/>
        <dbReference type="ChEBI" id="CHEBI:15378"/>
        <dbReference type="ChEBI" id="CHEBI:17154"/>
        <dbReference type="ChEBI" id="CHEBI:57540"/>
        <dbReference type="ChEBI" id="CHEBI:57967"/>
        <dbReference type="EC" id="3.2.2.6"/>
    </reaction>
    <physiologicalReaction direction="left-to-right" evidence="4">
        <dbReference type="Rhea" id="RHEA:16302"/>
    </physiologicalReaction>
</comment>
<dbReference type="Gene3D" id="3.40.50.10140">
    <property type="entry name" value="Toll/interleukin-1 receptor homology (TIR) domain"/>
    <property type="match status" value="1"/>
</dbReference>
<name>A0A3Q7WZ70_CICAR</name>
<accession>A0A3Q7WZ70</accession>
<keyword evidence="6" id="KW-1185">Reference proteome</keyword>
<dbReference type="PANTHER" id="PTHR32009">
    <property type="entry name" value="TMV RESISTANCE PROTEIN N-LIKE"/>
    <property type="match status" value="1"/>
</dbReference>
<protein>
    <recommendedName>
        <fullName evidence="1">ADP-ribosyl cyclase/cyclic ADP-ribose hydrolase</fullName>
        <ecNumber evidence="1">3.2.2.6</ecNumber>
    </recommendedName>
</protein>
<gene>
    <name evidence="7" type="primary">LOC113784848</name>
</gene>
<evidence type="ECO:0000313" key="6">
    <source>
        <dbReference type="Proteomes" id="UP000087171"/>
    </source>
</evidence>
<dbReference type="InterPro" id="IPR035897">
    <property type="entry name" value="Toll_tir_struct_dom_sf"/>
</dbReference>
<dbReference type="PANTHER" id="PTHR32009:SF39">
    <property type="entry name" value="TIR DOMAIN-CONTAINING PROTEIN"/>
    <property type="match status" value="1"/>
</dbReference>
<evidence type="ECO:0000256" key="3">
    <source>
        <dbReference type="ARBA" id="ARBA00023027"/>
    </source>
</evidence>
<evidence type="ECO:0000313" key="7">
    <source>
        <dbReference type="RefSeq" id="XP_027186894.1"/>
    </source>
</evidence>
<evidence type="ECO:0000256" key="4">
    <source>
        <dbReference type="ARBA" id="ARBA00047304"/>
    </source>
</evidence>
<dbReference type="PaxDb" id="3827-XP_004516255.1"/>
<dbReference type="OrthoDB" id="1111870at2759"/>
<keyword evidence="2" id="KW-0378">Hydrolase</keyword>
<dbReference type="PROSITE" id="PS50104">
    <property type="entry name" value="TIR"/>
    <property type="match status" value="1"/>
</dbReference>
<dbReference type="GO" id="GO:0061809">
    <property type="term" value="F:NAD+ nucleosidase activity, cyclic ADP-ribose generating"/>
    <property type="evidence" value="ECO:0007669"/>
    <property type="project" value="UniProtKB-EC"/>
</dbReference>
<evidence type="ECO:0000256" key="1">
    <source>
        <dbReference type="ARBA" id="ARBA00011982"/>
    </source>
</evidence>
<organism evidence="6 7">
    <name type="scientific">Cicer arietinum</name>
    <name type="common">Chickpea</name>
    <name type="synonym">Garbanzo</name>
    <dbReference type="NCBI Taxonomy" id="3827"/>
    <lineage>
        <taxon>Eukaryota</taxon>
        <taxon>Viridiplantae</taxon>
        <taxon>Streptophyta</taxon>
        <taxon>Embryophyta</taxon>
        <taxon>Tracheophyta</taxon>
        <taxon>Spermatophyta</taxon>
        <taxon>Magnoliopsida</taxon>
        <taxon>eudicotyledons</taxon>
        <taxon>Gunneridae</taxon>
        <taxon>Pentapetalae</taxon>
        <taxon>rosids</taxon>
        <taxon>fabids</taxon>
        <taxon>Fabales</taxon>
        <taxon>Fabaceae</taxon>
        <taxon>Papilionoideae</taxon>
        <taxon>50 kb inversion clade</taxon>
        <taxon>NPAAA clade</taxon>
        <taxon>Hologalegina</taxon>
        <taxon>IRL clade</taxon>
        <taxon>Cicereae</taxon>
        <taxon>Cicer</taxon>
    </lineage>
</organism>
<dbReference type="InterPro" id="IPR000157">
    <property type="entry name" value="TIR_dom"/>
</dbReference>
<dbReference type="Pfam" id="PF01582">
    <property type="entry name" value="TIR"/>
    <property type="match status" value="1"/>
</dbReference>
<dbReference type="AlphaFoldDB" id="A0A3Q7WZ70"/>
<evidence type="ECO:0000259" key="5">
    <source>
        <dbReference type="PROSITE" id="PS50104"/>
    </source>
</evidence>
<feature type="domain" description="TIR" evidence="5">
    <location>
        <begin position="15"/>
        <end position="168"/>
    </location>
</feature>
<evidence type="ECO:0000256" key="2">
    <source>
        <dbReference type="ARBA" id="ARBA00022801"/>
    </source>
</evidence>
<dbReference type="EC" id="3.2.2.6" evidence="1"/>
<dbReference type="GO" id="GO:0007165">
    <property type="term" value="P:signal transduction"/>
    <property type="evidence" value="ECO:0007669"/>
    <property type="project" value="InterPro"/>
</dbReference>